<dbReference type="Gene3D" id="3.40.50.1010">
    <property type="entry name" value="5'-nuclease"/>
    <property type="match status" value="1"/>
</dbReference>
<keyword evidence="1" id="KW-0540">Nuclease</keyword>
<dbReference type="GO" id="GO:0017108">
    <property type="term" value="F:5'-flap endonuclease activity"/>
    <property type="evidence" value="ECO:0007669"/>
    <property type="project" value="InterPro"/>
</dbReference>
<reference evidence="4" key="1">
    <citation type="journal article" date="2015" name="Nature">
        <title>Complex archaea that bridge the gap between prokaryotes and eukaryotes.</title>
        <authorList>
            <person name="Spang A."/>
            <person name="Saw J.H."/>
            <person name="Jorgensen S.L."/>
            <person name="Zaremba-Niedzwiedzka K."/>
            <person name="Martijn J."/>
            <person name="Lind A.E."/>
            <person name="van Eijk R."/>
            <person name="Schleper C."/>
            <person name="Guy L."/>
            <person name="Ettema T.J."/>
        </authorList>
    </citation>
    <scope>NUCLEOTIDE SEQUENCE</scope>
</reference>
<dbReference type="GO" id="GO:0008409">
    <property type="term" value="F:5'-3' exonuclease activity"/>
    <property type="evidence" value="ECO:0007669"/>
    <property type="project" value="InterPro"/>
</dbReference>
<dbReference type="GO" id="GO:0033567">
    <property type="term" value="P:DNA replication, Okazaki fragment processing"/>
    <property type="evidence" value="ECO:0007669"/>
    <property type="project" value="InterPro"/>
</dbReference>
<dbReference type="AlphaFoldDB" id="A0A0F9E1K8"/>
<evidence type="ECO:0000259" key="3">
    <source>
        <dbReference type="SMART" id="SM00475"/>
    </source>
</evidence>
<organism evidence="4">
    <name type="scientific">marine sediment metagenome</name>
    <dbReference type="NCBI Taxonomy" id="412755"/>
    <lineage>
        <taxon>unclassified sequences</taxon>
        <taxon>metagenomes</taxon>
        <taxon>ecological metagenomes</taxon>
    </lineage>
</organism>
<dbReference type="CDD" id="cd09859">
    <property type="entry name" value="PIN_53EXO"/>
    <property type="match status" value="1"/>
</dbReference>
<dbReference type="SMART" id="SM00279">
    <property type="entry name" value="HhH2"/>
    <property type="match status" value="1"/>
</dbReference>
<evidence type="ECO:0000313" key="4">
    <source>
        <dbReference type="EMBL" id="KKL59971.1"/>
    </source>
</evidence>
<feature type="domain" description="5'-3' exonuclease" evidence="3">
    <location>
        <begin position="15"/>
        <end position="303"/>
    </location>
</feature>
<sequence>SNGRCWSQLNYGGNVKTTIVIDTHNLLYRSHYSHQDLTSDDGHSTGAMFGTLMALYRHRMRYPKAEIIFVWDGPPDENGKRSWRYEAYPKYKANRKHHTPEPDDNVKMVHSQMDPLYMMLKYAGYLQYRIPGLEADDMIGLTVSRLHSESHRVFIDSSDKDFHQLLGYGSNVRILFKGKQFGPSQLQLKYDIWPSQWVGYRALMGDPSDCIPGIYGCGPAGAAKLMNMGALPARPWTAQSSEVQQQVKEKLWKNVPLWYKLSKIITRSSDPLLLHGISSEKHSTFVKGLIRHKPPKPQKKRFVGLLAEYNLRAVMEHRHQLIAVRHSGG</sequence>
<gene>
    <name evidence="4" type="ORF">LCGC14_2209970</name>
</gene>
<feature type="non-terminal residue" evidence="4">
    <location>
        <position position="1"/>
    </location>
</feature>
<dbReference type="InterPro" id="IPR008918">
    <property type="entry name" value="HhH2"/>
</dbReference>
<evidence type="ECO:0000256" key="1">
    <source>
        <dbReference type="ARBA" id="ARBA00022722"/>
    </source>
</evidence>
<dbReference type="PANTHER" id="PTHR42646:SF2">
    <property type="entry name" value="5'-3' EXONUCLEASE FAMILY PROTEIN"/>
    <property type="match status" value="1"/>
</dbReference>
<dbReference type="SMART" id="SM00475">
    <property type="entry name" value="53EXOc"/>
    <property type="match status" value="1"/>
</dbReference>
<dbReference type="InterPro" id="IPR020046">
    <property type="entry name" value="5-3_exonucl_a-hlix_arch_N"/>
</dbReference>
<dbReference type="InterPro" id="IPR002421">
    <property type="entry name" value="5-3_exonuclease"/>
</dbReference>
<dbReference type="SUPFAM" id="SSF88723">
    <property type="entry name" value="PIN domain-like"/>
    <property type="match status" value="1"/>
</dbReference>
<dbReference type="InterPro" id="IPR038969">
    <property type="entry name" value="FEN"/>
</dbReference>
<dbReference type="Gene3D" id="1.10.150.20">
    <property type="entry name" value="5' to 3' exonuclease, C-terminal subdomain"/>
    <property type="match status" value="1"/>
</dbReference>
<dbReference type="SUPFAM" id="SSF47807">
    <property type="entry name" value="5' to 3' exonuclease, C-terminal subdomain"/>
    <property type="match status" value="1"/>
</dbReference>
<evidence type="ECO:0000256" key="2">
    <source>
        <dbReference type="ARBA" id="ARBA00022801"/>
    </source>
</evidence>
<protein>
    <recommendedName>
        <fullName evidence="3">5'-3' exonuclease domain-containing protein</fullName>
    </recommendedName>
</protein>
<keyword evidence="2" id="KW-0378">Hydrolase</keyword>
<proteinExistence type="predicted"/>
<dbReference type="InterPro" id="IPR036279">
    <property type="entry name" value="5-3_exonuclease_C_sf"/>
</dbReference>
<accession>A0A0F9E1K8</accession>
<dbReference type="GO" id="GO:0003677">
    <property type="term" value="F:DNA binding"/>
    <property type="evidence" value="ECO:0007669"/>
    <property type="project" value="InterPro"/>
</dbReference>
<dbReference type="Pfam" id="PF02739">
    <property type="entry name" value="5_3_exonuc_N"/>
    <property type="match status" value="1"/>
</dbReference>
<dbReference type="EMBL" id="LAZR01029306">
    <property type="protein sequence ID" value="KKL59971.1"/>
    <property type="molecule type" value="Genomic_DNA"/>
</dbReference>
<comment type="caution">
    <text evidence="4">The sequence shown here is derived from an EMBL/GenBank/DDBJ whole genome shotgun (WGS) entry which is preliminary data.</text>
</comment>
<name>A0A0F9E1K8_9ZZZZ</name>
<dbReference type="PANTHER" id="PTHR42646">
    <property type="entry name" value="FLAP ENDONUCLEASE XNI"/>
    <property type="match status" value="1"/>
</dbReference>
<dbReference type="InterPro" id="IPR029060">
    <property type="entry name" value="PIN-like_dom_sf"/>
</dbReference>